<dbReference type="Pfam" id="PF01906">
    <property type="entry name" value="YbjQ_1"/>
    <property type="match status" value="1"/>
</dbReference>
<dbReference type="EMBL" id="BARU01035931">
    <property type="protein sequence ID" value="GAH86056.1"/>
    <property type="molecule type" value="Genomic_DNA"/>
</dbReference>
<reference evidence="2" key="1">
    <citation type="journal article" date="2014" name="Front. Microbiol.">
        <title>High frequency of phylogenetically diverse reductive dehalogenase-homologous genes in deep subseafloor sedimentary metagenomes.</title>
        <authorList>
            <person name="Kawai M."/>
            <person name="Futagami T."/>
            <person name="Toyoda A."/>
            <person name="Takaki Y."/>
            <person name="Nishi S."/>
            <person name="Hori S."/>
            <person name="Arai W."/>
            <person name="Tsubouchi T."/>
            <person name="Morono Y."/>
            <person name="Uchiyama I."/>
            <person name="Ito T."/>
            <person name="Fujiyama A."/>
            <person name="Inagaki F."/>
            <person name="Takami H."/>
        </authorList>
    </citation>
    <scope>NUCLEOTIDE SEQUENCE</scope>
    <source>
        <strain evidence="2">Expedition CK06-06</strain>
    </source>
</reference>
<organism evidence="2">
    <name type="scientific">marine sediment metagenome</name>
    <dbReference type="NCBI Taxonomy" id="412755"/>
    <lineage>
        <taxon>unclassified sequences</taxon>
        <taxon>metagenomes</taxon>
        <taxon>ecological metagenomes</taxon>
    </lineage>
</organism>
<feature type="non-terminal residue" evidence="2">
    <location>
        <position position="1"/>
    </location>
</feature>
<dbReference type="PANTHER" id="PTHR34068:SF2">
    <property type="entry name" value="UPF0145 PROTEIN SCO3412"/>
    <property type="match status" value="1"/>
</dbReference>
<evidence type="ECO:0000256" key="1">
    <source>
        <dbReference type="ARBA" id="ARBA00010751"/>
    </source>
</evidence>
<evidence type="ECO:0000313" key="2">
    <source>
        <dbReference type="EMBL" id="GAH86056.1"/>
    </source>
</evidence>
<dbReference type="SUPFAM" id="SSF117782">
    <property type="entry name" value="YbjQ-like"/>
    <property type="match status" value="1"/>
</dbReference>
<accession>X1IUG6</accession>
<dbReference type="PANTHER" id="PTHR34068">
    <property type="entry name" value="UPF0145 PROTEIN YBJQ"/>
    <property type="match status" value="1"/>
</dbReference>
<dbReference type="InterPro" id="IPR035439">
    <property type="entry name" value="UPF0145_dom_sf"/>
</dbReference>
<gene>
    <name evidence="2" type="ORF">S03H2_56180</name>
</gene>
<comment type="caution">
    <text evidence="2">The sequence shown here is derived from an EMBL/GenBank/DDBJ whole genome shotgun (WGS) entry which is preliminary data.</text>
</comment>
<protein>
    <recommendedName>
        <fullName evidence="3">YbjQ family protein</fullName>
    </recommendedName>
</protein>
<proteinExistence type="inferred from homology"/>
<evidence type="ECO:0008006" key="3">
    <source>
        <dbReference type="Google" id="ProtNLM"/>
    </source>
</evidence>
<dbReference type="Gene3D" id="3.30.110.70">
    <property type="entry name" value="Hypothetical protein apc22750. Chain B"/>
    <property type="match status" value="1"/>
</dbReference>
<comment type="similarity">
    <text evidence="1">Belongs to the UPF0145 family.</text>
</comment>
<dbReference type="InterPro" id="IPR002765">
    <property type="entry name" value="UPF0145_YbjQ-like"/>
</dbReference>
<name>X1IUG6_9ZZZZ</name>
<dbReference type="AlphaFoldDB" id="X1IUG6"/>
<sequence>LGLVRGHTIYAIWLGKDLSALVRLLLGGELTEYTEMMGKARELALSRMLRQASERGADAVLNIRFMTTSVVGSAAELLVYGTAVKLAPPAA</sequence>